<sequence length="167" mass="17884">MAKLKTAIIFGAAQRQTQDHRPQPAIAMHLAIRRLDNLANRIGNCISKGSDLQRKLATIAGIHLGLTKLTNLETTAVDAGTAHTNGAAENHKVYETTILKNFGDETCGNTFASAAKDSEPGIDLTALTTIKTYKLQQATNPSDPKNICGIKASSSNTKETAQSKLRK</sequence>
<evidence type="ECO:0000256" key="1">
    <source>
        <dbReference type="SAM" id="MobiDB-lite"/>
    </source>
</evidence>
<reference evidence="2" key="1">
    <citation type="submission" date="2016-09" db="EMBL/GenBank/DDBJ databases">
        <authorList>
            <person name="Hebert L."/>
            <person name="Moumen B."/>
        </authorList>
    </citation>
    <scope>NUCLEOTIDE SEQUENCE [LARGE SCALE GENOMIC DNA]</scope>
    <source>
        <strain evidence="2">OVI</strain>
    </source>
</reference>
<organism evidence="2 3">
    <name type="scientific">Trypanosoma equiperdum</name>
    <dbReference type="NCBI Taxonomy" id="5694"/>
    <lineage>
        <taxon>Eukaryota</taxon>
        <taxon>Discoba</taxon>
        <taxon>Euglenozoa</taxon>
        <taxon>Kinetoplastea</taxon>
        <taxon>Metakinetoplastina</taxon>
        <taxon>Trypanosomatida</taxon>
        <taxon>Trypanosomatidae</taxon>
        <taxon>Trypanosoma</taxon>
    </lineage>
</organism>
<dbReference type="GeneID" id="92378674"/>
<accession>A0A1G4HY43</accession>
<proteinExistence type="predicted"/>
<dbReference type="AlphaFoldDB" id="A0A1G4HY43"/>
<evidence type="ECO:0008006" key="4">
    <source>
        <dbReference type="Google" id="ProtNLM"/>
    </source>
</evidence>
<dbReference type="RefSeq" id="XP_067076006.1">
    <property type="nucleotide sequence ID" value="XM_067219905.1"/>
</dbReference>
<dbReference type="VEuPathDB" id="TriTrypDB:TEOVI_000473400"/>
<keyword evidence="3" id="KW-1185">Reference proteome</keyword>
<protein>
    <recommendedName>
        <fullName evidence="4">Trypanosome variant surface glycoprotein (A-type)</fullName>
    </recommendedName>
</protein>
<feature type="region of interest" description="Disordered" evidence="1">
    <location>
        <begin position="144"/>
        <end position="167"/>
    </location>
</feature>
<comment type="caution">
    <text evidence="2">The sequence shown here is derived from an EMBL/GenBank/DDBJ whole genome shotgun (WGS) entry which is preliminary data.</text>
</comment>
<feature type="compositionally biased region" description="Polar residues" evidence="1">
    <location>
        <begin position="152"/>
        <end position="167"/>
    </location>
</feature>
<dbReference type="Proteomes" id="UP000195570">
    <property type="component" value="Unassembled WGS sequence"/>
</dbReference>
<evidence type="ECO:0000313" key="3">
    <source>
        <dbReference type="Proteomes" id="UP000195570"/>
    </source>
</evidence>
<gene>
    <name evidence="2" type="ORF">TEOVI_000473400</name>
</gene>
<name>A0A1G4HY43_TRYEQ</name>
<dbReference type="EMBL" id="CZPT02000019">
    <property type="protein sequence ID" value="SCU64217.1"/>
    <property type="molecule type" value="Genomic_DNA"/>
</dbReference>
<evidence type="ECO:0000313" key="2">
    <source>
        <dbReference type="EMBL" id="SCU64217.1"/>
    </source>
</evidence>